<evidence type="ECO:0000259" key="1">
    <source>
        <dbReference type="Pfam" id="PF14033"/>
    </source>
</evidence>
<keyword evidence="4" id="KW-1185">Reference proteome</keyword>
<dbReference type="Proteomes" id="UP001302126">
    <property type="component" value="Unassembled WGS sequence"/>
</dbReference>
<sequence>MNQFPGLNQPVETLGEACFPHAIAKSWCFKGVTYRELRMLDFITKTTDKPGWETKVFDAQTVSQWRSEVDAHPVVGRNDVYMSKDMFDFCIKELRDKSRRFQETGRVNVLDTEMVIVKSDKAISKNLQQELKEGVRILENVPESLKDWEPDSNDTVLNLVNPSLYPVIWGLTKALPQGTVPLKNCTRFTCEGVATQQADTRNPTDVPDTLEECEENYDAPAIWGSYQWLSAEVSIKPDGTAEILSYVNNLDPEKHKSLYDVLERVVAATIPLWEDTLNGFADRRRIDLKDAGWEEWTFPEGAIYDIPNRWCGYKALYDPITETYSDRGYTKNLPDWLVPEPVYDPDEEYESDGELKESYYPDDHYDTDDWMKEEDWKEWESLHRSPVYQEPRKYIPQADFLKPEHLLQYVKDLDAPFSLRNNLPHGRNLTQPAPLQIIFKMVNIHLTPENRSYDGDYWQVEGTLNEMICASAVYYYDDDNIEESYLGFSSVIDVAHNRMVSCQHGGEAAENARQDLGHVLTREGRLVAYPNCLRHGVGRFSLQDETKPGHRKILAMFLVDPHRPILSSAHVPPQKKEGWVAELQRKCPLNRLPQEVFDMVMEEHSGYPLSRDEALKHAKKLKKERDEFVRDVAHYVNTQFYEFGE</sequence>
<comment type="caution">
    <text evidence="3">The sequence shown here is derived from an EMBL/GenBank/DDBJ whole genome shotgun (WGS) entry which is preliminary data.</text>
</comment>
<reference evidence="3" key="1">
    <citation type="journal article" date="2023" name="Mol. Phylogenet. Evol.">
        <title>Genome-scale phylogeny and comparative genomics of the fungal order Sordariales.</title>
        <authorList>
            <person name="Hensen N."/>
            <person name="Bonometti L."/>
            <person name="Westerberg I."/>
            <person name="Brannstrom I.O."/>
            <person name="Guillou S."/>
            <person name="Cros-Aarteil S."/>
            <person name="Calhoun S."/>
            <person name="Haridas S."/>
            <person name="Kuo A."/>
            <person name="Mondo S."/>
            <person name="Pangilinan J."/>
            <person name="Riley R."/>
            <person name="LaButti K."/>
            <person name="Andreopoulos B."/>
            <person name="Lipzen A."/>
            <person name="Chen C."/>
            <person name="Yan M."/>
            <person name="Daum C."/>
            <person name="Ng V."/>
            <person name="Clum A."/>
            <person name="Steindorff A."/>
            <person name="Ohm R.A."/>
            <person name="Martin F."/>
            <person name="Silar P."/>
            <person name="Natvig D.O."/>
            <person name="Lalanne C."/>
            <person name="Gautier V."/>
            <person name="Ament-Velasquez S.L."/>
            <person name="Kruys A."/>
            <person name="Hutchinson M.I."/>
            <person name="Powell A.J."/>
            <person name="Barry K."/>
            <person name="Miller A.N."/>
            <person name="Grigoriev I.V."/>
            <person name="Debuchy R."/>
            <person name="Gladieux P."/>
            <person name="Hiltunen Thoren M."/>
            <person name="Johannesson H."/>
        </authorList>
    </citation>
    <scope>NUCLEOTIDE SEQUENCE</scope>
    <source>
        <strain evidence="3">PSN309</strain>
    </source>
</reference>
<dbReference type="EMBL" id="MU864469">
    <property type="protein sequence ID" value="KAK4184930.1"/>
    <property type="molecule type" value="Genomic_DNA"/>
</dbReference>
<dbReference type="InterPro" id="IPR025340">
    <property type="entry name" value="DUF4246"/>
</dbReference>
<accession>A0AAN7AGH1</accession>
<dbReference type="Pfam" id="PF21666">
    <property type="entry name" value="DUF4246_N"/>
    <property type="match status" value="1"/>
</dbReference>
<evidence type="ECO:0000313" key="3">
    <source>
        <dbReference type="EMBL" id="KAK4184930.1"/>
    </source>
</evidence>
<gene>
    <name evidence="3" type="ORF">QBC35DRAFT_539139</name>
</gene>
<organism evidence="3 4">
    <name type="scientific">Podospora australis</name>
    <dbReference type="NCBI Taxonomy" id="1536484"/>
    <lineage>
        <taxon>Eukaryota</taxon>
        <taxon>Fungi</taxon>
        <taxon>Dikarya</taxon>
        <taxon>Ascomycota</taxon>
        <taxon>Pezizomycotina</taxon>
        <taxon>Sordariomycetes</taxon>
        <taxon>Sordariomycetidae</taxon>
        <taxon>Sordariales</taxon>
        <taxon>Podosporaceae</taxon>
        <taxon>Podospora</taxon>
    </lineage>
</organism>
<dbReference type="PANTHER" id="PTHR33119">
    <property type="entry name" value="IFI3P"/>
    <property type="match status" value="1"/>
</dbReference>
<feature type="domain" description="DUF4246" evidence="2">
    <location>
        <begin position="5"/>
        <end position="68"/>
    </location>
</feature>
<protein>
    <submittedName>
        <fullName evidence="3">Uncharacterized protein</fullName>
    </submittedName>
</protein>
<reference evidence="3" key="2">
    <citation type="submission" date="2023-05" db="EMBL/GenBank/DDBJ databases">
        <authorList>
            <consortium name="Lawrence Berkeley National Laboratory"/>
            <person name="Steindorff A."/>
            <person name="Hensen N."/>
            <person name="Bonometti L."/>
            <person name="Westerberg I."/>
            <person name="Brannstrom I.O."/>
            <person name="Guillou S."/>
            <person name="Cros-Aarteil S."/>
            <person name="Calhoun S."/>
            <person name="Haridas S."/>
            <person name="Kuo A."/>
            <person name="Mondo S."/>
            <person name="Pangilinan J."/>
            <person name="Riley R."/>
            <person name="Labutti K."/>
            <person name="Andreopoulos B."/>
            <person name="Lipzen A."/>
            <person name="Chen C."/>
            <person name="Yanf M."/>
            <person name="Daum C."/>
            <person name="Ng V."/>
            <person name="Clum A."/>
            <person name="Ohm R."/>
            <person name="Martin F."/>
            <person name="Silar P."/>
            <person name="Natvig D."/>
            <person name="Lalanne C."/>
            <person name="Gautier V."/>
            <person name="Ament-Velasquez S.L."/>
            <person name="Kruys A."/>
            <person name="Hutchinson M.I."/>
            <person name="Powell A.J."/>
            <person name="Barry K."/>
            <person name="Miller A.N."/>
            <person name="Grigoriev I.V."/>
            <person name="Debuchy R."/>
            <person name="Gladieux P."/>
            <person name="Thoren M.H."/>
            <person name="Johannesson H."/>
        </authorList>
    </citation>
    <scope>NUCLEOTIDE SEQUENCE</scope>
    <source>
        <strain evidence="3">PSN309</strain>
    </source>
</reference>
<dbReference type="InterPro" id="IPR049207">
    <property type="entry name" value="DUF4246_N"/>
</dbReference>
<dbReference type="AlphaFoldDB" id="A0AAN7AGH1"/>
<name>A0AAN7AGH1_9PEZI</name>
<dbReference type="PANTHER" id="PTHR33119:SF1">
    <property type="entry name" value="FE2OG DIOXYGENASE DOMAIN-CONTAINING PROTEIN"/>
    <property type="match status" value="1"/>
</dbReference>
<feature type="domain" description="DUF4246" evidence="1">
    <location>
        <begin position="85"/>
        <end position="580"/>
    </location>
</feature>
<evidence type="ECO:0000259" key="2">
    <source>
        <dbReference type="Pfam" id="PF21666"/>
    </source>
</evidence>
<evidence type="ECO:0000313" key="4">
    <source>
        <dbReference type="Proteomes" id="UP001302126"/>
    </source>
</evidence>
<dbReference type="InterPro" id="IPR049192">
    <property type="entry name" value="DUF4246_C"/>
</dbReference>
<dbReference type="Pfam" id="PF14033">
    <property type="entry name" value="DUF4246"/>
    <property type="match status" value="1"/>
</dbReference>
<proteinExistence type="predicted"/>